<evidence type="ECO:0000256" key="1">
    <source>
        <dbReference type="SAM" id="MobiDB-lite"/>
    </source>
</evidence>
<feature type="compositionally biased region" description="Low complexity" evidence="1">
    <location>
        <begin position="29"/>
        <end position="44"/>
    </location>
</feature>
<organism evidence="2 3">
    <name type="scientific">Cervus elaphus hippelaphus</name>
    <name type="common">European red deer</name>
    <dbReference type="NCBI Taxonomy" id="46360"/>
    <lineage>
        <taxon>Eukaryota</taxon>
        <taxon>Metazoa</taxon>
        <taxon>Chordata</taxon>
        <taxon>Craniata</taxon>
        <taxon>Vertebrata</taxon>
        <taxon>Euteleostomi</taxon>
        <taxon>Mammalia</taxon>
        <taxon>Eutheria</taxon>
        <taxon>Laurasiatheria</taxon>
        <taxon>Artiodactyla</taxon>
        <taxon>Ruminantia</taxon>
        <taxon>Pecora</taxon>
        <taxon>Cervidae</taxon>
        <taxon>Cervinae</taxon>
        <taxon>Cervus</taxon>
    </lineage>
</organism>
<keyword evidence="3" id="KW-1185">Reference proteome</keyword>
<proteinExistence type="predicted"/>
<name>A0A212CND8_CEREH</name>
<reference evidence="2 3" key="1">
    <citation type="journal article" date="2018" name="Mol. Genet. Genomics">
        <title>The red deer Cervus elaphus genome CerEla1.0: sequencing, annotating, genes, and chromosomes.</title>
        <authorList>
            <person name="Bana N.A."/>
            <person name="Nyiri A."/>
            <person name="Nagy J."/>
            <person name="Frank K."/>
            <person name="Nagy T."/>
            <person name="Steger V."/>
            <person name="Schiller M."/>
            <person name="Lakatos P."/>
            <person name="Sugar L."/>
            <person name="Horn P."/>
            <person name="Barta E."/>
            <person name="Orosz L."/>
        </authorList>
    </citation>
    <scope>NUCLEOTIDE SEQUENCE [LARGE SCALE GENOMIC DNA]</scope>
    <source>
        <strain evidence="2">Hungarian</strain>
    </source>
</reference>
<dbReference type="Proteomes" id="UP000242450">
    <property type="component" value="Chromosome 15"/>
</dbReference>
<sequence>APFRGLSPLADPSQKPFCPLRAGPEAPPQRRGSQGRRGPAGPRGSRAKFRAACHCPDLEAAGAASASPAPRESREPRGPSVLAQAPGEPFSLTATPLAKPSRNSGG</sequence>
<evidence type="ECO:0000313" key="2">
    <source>
        <dbReference type="EMBL" id="OWK07513.1"/>
    </source>
</evidence>
<dbReference type="AlphaFoldDB" id="A0A212CND8"/>
<feature type="compositionally biased region" description="Low complexity" evidence="1">
    <location>
        <begin position="59"/>
        <end position="70"/>
    </location>
</feature>
<dbReference type="EMBL" id="MKHE01000015">
    <property type="protein sequence ID" value="OWK07513.1"/>
    <property type="molecule type" value="Genomic_DNA"/>
</dbReference>
<protein>
    <submittedName>
        <fullName evidence="2">Uncharacterized protein</fullName>
    </submittedName>
</protein>
<evidence type="ECO:0000313" key="3">
    <source>
        <dbReference type="Proteomes" id="UP000242450"/>
    </source>
</evidence>
<gene>
    <name evidence="2" type="ORF">Celaphus_00008378</name>
</gene>
<comment type="caution">
    <text evidence="2">The sequence shown here is derived from an EMBL/GenBank/DDBJ whole genome shotgun (WGS) entry which is preliminary data.</text>
</comment>
<accession>A0A212CND8</accession>
<feature type="non-terminal residue" evidence="2">
    <location>
        <position position="1"/>
    </location>
</feature>
<feature type="region of interest" description="Disordered" evidence="1">
    <location>
        <begin position="1"/>
        <end position="106"/>
    </location>
</feature>